<accession>A0A1M6VDB0</accession>
<reference evidence="1" key="5">
    <citation type="submission" date="2024-05" db="EMBL/GenBank/DDBJ databases">
        <authorList>
            <person name="Sun Q."/>
            <person name="Zhou Y."/>
        </authorList>
    </citation>
    <scope>NUCLEOTIDE SEQUENCE</scope>
    <source>
        <strain evidence="1">CGMCC 1.12707</strain>
    </source>
</reference>
<dbReference type="RefSeq" id="WP_072930307.1">
    <property type="nucleotide sequence ID" value="NZ_BMFL01000026.1"/>
</dbReference>
<reference evidence="3" key="2">
    <citation type="submission" date="2016-11" db="EMBL/GenBank/DDBJ databases">
        <authorList>
            <person name="Varghese N."/>
            <person name="Submissions S."/>
        </authorList>
    </citation>
    <scope>NUCLEOTIDE SEQUENCE [LARGE SCALE GENOMIC DNA]</scope>
    <source>
        <strain evidence="3">DSM 27989</strain>
    </source>
</reference>
<reference evidence="2" key="3">
    <citation type="submission" date="2016-11" db="EMBL/GenBank/DDBJ databases">
        <authorList>
            <person name="Jaros S."/>
            <person name="Januszkiewicz K."/>
            <person name="Wedrychowicz H."/>
        </authorList>
    </citation>
    <scope>NUCLEOTIDE SEQUENCE [LARGE SCALE GENOMIC DNA]</scope>
    <source>
        <strain evidence="2">DSM 27989</strain>
    </source>
</reference>
<gene>
    <name evidence="1" type="ORF">GCM10010984_29460</name>
    <name evidence="2" type="ORF">SAMN05443634_103280</name>
</gene>
<evidence type="ECO:0000313" key="2">
    <source>
        <dbReference type="EMBL" id="SHK79460.1"/>
    </source>
</evidence>
<dbReference type="Proteomes" id="UP000184120">
    <property type="component" value="Unassembled WGS sequence"/>
</dbReference>
<dbReference type="OrthoDB" id="9771991at2"/>
<protein>
    <submittedName>
        <fullName evidence="2">Short chain amide porin</fullName>
    </submittedName>
</protein>
<organism evidence="2 3">
    <name type="scientific">Chishuiella changwenlii</name>
    <dbReference type="NCBI Taxonomy" id="1434701"/>
    <lineage>
        <taxon>Bacteria</taxon>
        <taxon>Pseudomonadati</taxon>
        <taxon>Bacteroidota</taxon>
        <taxon>Flavobacteriia</taxon>
        <taxon>Flavobacteriales</taxon>
        <taxon>Weeksellaceae</taxon>
        <taxon>Chishuiella</taxon>
    </lineage>
</organism>
<name>A0A1M6VDB0_9FLAO</name>
<reference evidence="1" key="1">
    <citation type="journal article" date="2014" name="Int. J. Syst. Evol. Microbiol.">
        <title>Complete genome of a new Firmicutes species belonging to the dominant human colonic microbiota ('Ruminococcus bicirculans') reveals two chromosomes and a selective capacity to utilize plant glucans.</title>
        <authorList>
            <consortium name="NISC Comparative Sequencing Program"/>
            <person name="Wegmann U."/>
            <person name="Louis P."/>
            <person name="Goesmann A."/>
            <person name="Henrissat B."/>
            <person name="Duncan S.H."/>
            <person name="Flint H.J."/>
        </authorList>
    </citation>
    <scope>NUCLEOTIDE SEQUENCE</scope>
    <source>
        <strain evidence="1">CGMCC 1.12707</strain>
    </source>
</reference>
<dbReference type="AlphaFoldDB" id="A0A1M6VDB0"/>
<evidence type="ECO:0000313" key="3">
    <source>
        <dbReference type="Proteomes" id="UP000184120"/>
    </source>
</evidence>
<keyword evidence="4" id="KW-1185">Reference proteome</keyword>
<evidence type="ECO:0000313" key="1">
    <source>
        <dbReference type="EMBL" id="GGF10460.1"/>
    </source>
</evidence>
<dbReference type="EMBL" id="BMFL01000026">
    <property type="protein sequence ID" value="GGF10460.1"/>
    <property type="molecule type" value="Genomic_DNA"/>
</dbReference>
<evidence type="ECO:0000313" key="4">
    <source>
        <dbReference type="Proteomes" id="UP000650994"/>
    </source>
</evidence>
<dbReference type="Proteomes" id="UP000650994">
    <property type="component" value="Unassembled WGS sequence"/>
</dbReference>
<proteinExistence type="predicted"/>
<dbReference type="STRING" id="1434701.SAMN05443634_103280"/>
<reference evidence="4" key="4">
    <citation type="journal article" date="2019" name="Int. J. Syst. Evol. Microbiol.">
        <title>The Global Catalogue of Microorganisms (GCM) 10K type strain sequencing project: providing services to taxonomists for standard genome sequencing and annotation.</title>
        <authorList>
            <consortium name="The Broad Institute Genomics Platform"/>
            <consortium name="The Broad Institute Genome Sequencing Center for Infectious Disease"/>
            <person name="Wu L."/>
            <person name="Ma J."/>
        </authorList>
    </citation>
    <scope>NUCLEOTIDE SEQUENCE [LARGE SCALE GENOMIC DNA]</scope>
    <source>
        <strain evidence="4">CGMCC 1.12707</strain>
    </source>
</reference>
<sequence length="410" mass="45621">MKKILLSLSLLSTIGISITKAQYASEYDGGLVVKLNDDGSKFIRFILWGQTWFQDYEGKNVNDGFSIKRARVLAYSQINDRFMILTHFGANGIYDHNLTPTGKSNDVSMFLHEMFLQYKVTDNLAIGAGINNYGGISRGNGQGSINMLMLDNNRADWTTLGLSDQFANHLGLFAKGRFGKLNYRVALSDALTNTLDGNSSTVIQNGQEKYLGKAILGEGKYAVSGYFDYQFLDQESNALPYRVGTYLGAKKVFNIGAGFFNQSNAIVKRENDNLIGEDVTHLAVDVFYDAPIGKSSSVTAYAKYQNSAMGDSYLQGNVVGSGNQFSGHVGYLLPKNIEEGKHKYRNRIQPYVGYSYRDFRGLIKPANELKLGGNWYIDGQNSKISIEYQKSFDQPKNMDDMITIQAMILL</sequence>
<dbReference type="EMBL" id="FRBH01000003">
    <property type="protein sequence ID" value="SHK79460.1"/>
    <property type="molecule type" value="Genomic_DNA"/>
</dbReference>